<dbReference type="EMBL" id="MUGW01000018">
    <property type="protein sequence ID" value="OXA92527.1"/>
    <property type="molecule type" value="Genomic_DNA"/>
</dbReference>
<accession>A0A226HE12</accession>
<reference evidence="1 2" key="1">
    <citation type="submission" date="2016-11" db="EMBL/GenBank/DDBJ databases">
        <title>Whole genomes of Flavobacteriaceae.</title>
        <authorList>
            <person name="Stine C."/>
            <person name="Li C."/>
            <person name="Tadesse D."/>
        </authorList>
    </citation>
    <scope>NUCLEOTIDE SEQUENCE [LARGE SCALE GENOMIC DNA]</scope>
    <source>
        <strain evidence="1 2">DSM 18292</strain>
    </source>
</reference>
<comment type="caution">
    <text evidence="1">The sequence shown here is derived from an EMBL/GenBank/DDBJ whole genome shotgun (WGS) entry which is preliminary data.</text>
</comment>
<sequence>MKKTTPNGPGPREKIYPPGEILSKELPKKPVGKIRFPERRERTLLSPLVEAYHTEDNRLLVRAVVFIASKDLKNIDFSIYQNVYIGLDTKPKFQFFISYDLLESEEKEYHIFELDFYAKEVPFITDFTEIETIETFLWDIDPVASRGTVTNVGSAIP</sequence>
<gene>
    <name evidence="1" type="ORF">B0A66_09610</name>
</gene>
<dbReference type="RefSeq" id="WP_089049640.1">
    <property type="nucleotide sequence ID" value="NZ_FXTV01000007.1"/>
</dbReference>
<evidence type="ECO:0000313" key="1">
    <source>
        <dbReference type="EMBL" id="OXA92527.1"/>
    </source>
</evidence>
<protein>
    <submittedName>
        <fullName evidence="1">Uncharacterized protein</fullName>
    </submittedName>
</protein>
<dbReference type="Proteomes" id="UP000198345">
    <property type="component" value="Unassembled WGS sequence"/>
</dbReference>
<organism evidence="1 2">
    <name type="scientific">Flavobacterium hercynium</name>
    <dbReference type="NCBI Taxonomy" id="387094"/>
    <lineage>
        <taxon>Bacteria</taxon>
        <taxon>Pseudomonadati</taxon>
        <taxon>Bacteroidota</taxon>
        <taxon>Flavobacteriia</taxon>
        <taxon>Flavobacteriales</taxon>
        <taxon>Flavobacteriaceae</taxon>
        <taxon>Flavobacterium</taxon>
    </lineage>
</organism>
<keyword evidence="2" id="KW-1185">Reference proteome</keyword>
<proteinExistence type="predicted"/>
<name>A0A226HE12_9FLAO</name>
<dbReference type="OrthoDB" id="1261979at2"/>
<dbReference type="AlphaFoldDB" id="A0A226HE12"/>
<evidence type="ECO:0000313" key="2">
    <source>
        <dbReference type="Proteomes" id="UP000198345"/>
    </source>
</evidence>